<proteinExistence type="predicted"/>
<accession>A0A9E1LYS7</accession>
<sequence length="334" mass="36671">MIAIQPRKTILKLEYNDTDISGDISGDVESFTYNDRGADSSDSISIKVNAVDDKWINSWLPDKEAVLHPTLCTKNWIVQGDSTPLDCGTLVVDDLSYSAGPCVLTIGAVARPNGTSFHEKNQECVWKKTSIKRIAQTIADRYGLGCSMDAEDVDIALKEQDDTDSSFLQKLCSTYGLILKTYRSKIWIFDREQYKKKDAVATFTPADIVPNSLSWNTTLSGTYTGGEFTYSNQKKKVNIKVTIGTADRMLKLNQYASSEADAKRQLQAAIDNKNHSATTISFSTMGNLSLCSTMCINIKGLGKLNGKYYMDTVSHTLNKSSGLVTKVSASRVGG</sequence>
<evidence type="ECO:0000313" key="1">
    <source>
        <dbReference type="EMBL" id="MBS6622469.1"/>
    </source>
</evidence>
<protein>
    <submittedName>
        <fullName evidence="1">Preprotein translocase subunit TatB</fullName>
    </submittedName>
</protein>
<dbReference type="RefSeq" id="WP_120020095.1">
    <property type="nucleotide sequence ID" value="NZ_CABVEJ010000001.1"/>
</dbReference>
<dbReference type="AlphaFoldDB" id="A0A9E1LYS7"/>
<dbReference type="SUPFAM" id="SSF69279">
    <property type="entry name" value="Phage tail proteins"/>
    <property type="match status" value="1"/>
</dbReference>
<dbReference type="EMBL" id="JAGZYH010000036">
    <property type="protein sequence ID" value="MBS6622469.1"/>
    <property type="molecule type" value="Genomic_DNA"/>
</dbReference>
<evidence type="ECO:0000313" key="2">
    <source>
        <dbReference type="Proteomes" id="UP000811365"/>
    </source>
</evidence>
<organism evidence="1 2">
    <name type="scientific">Faecalibacterium prausnitzii</name>
    <dbReference type="NCBI Taxonomy" id="853"/>
    <lineage>
        <taxon>Bacteria</taxon>
        <taxon>Bacillati</taxon>
        <taxon>Bacillota</taxon>
        <taxon>Clostridia</taxon>
        <taxon>Eubacteriales</taxon>
        <taxon>Oscillospiraceae</taxon>
        <taxon>Faecalibacterium</taxon>
    </lineage>
</organism>
<comment type="caution">
    <text evidence="1">The sequence shown here is derived from an EMBL/GenBank/DDBJ whole genome shotgun (WGS) entry which is preliminary data.</text>
</comment>
<dbReference type="Proteomes" id="UP000811365">
    <property type="component" value="Unassembled WGS sequence"/>
</dbReference>
<gene>
    <name evidence="1" type="ORF">KH315_09970</name>
</gene>
<name>A0A9E1LYS7_9FIRM</name>
<reference evidence="1" key="1">
    <citation type="submission" date="2021-02" db="EMBL/GenBank/DDBJ databases">
        <title>Infant gut strain persistence is associated with maternal origin, phylogeny, and functional potential including surface adhesion and iron acquisition.</title>
        <authorList>
            <person name="Lou Y.C."/>
        </authorList>
    </citation>
    <scope>NUCLEOTIDE SEQUENCE</scope>
    <source>
        <strain evidence="1">L2_039_000G1_dasL2_039_000G1_maxbin2.maxbin.077</strain>
    </source>
</reference>